<feature type="domain" description="Myb-like" evidence="5">
    <location>
        <begin position="63"/>
        <end position="113"/>
    </location>
</feature>
<feature type="domain" description="HTH myb-type" evidence="6">
    <location>
        <begin position="63"/>
        <end position="117"/>
    </location>
</feature>
<gene>
    <name evidence="7" type="ORF">TEA_011250</name>
</gene>
<keyword evidence="3" id="KW-0238">DNA-binding</keyword>
<dbReference type="SMART" id="SM00717">
    <property type="entry name" value="SANT"/>
    <property type="match status" value="2"/>
</dbReference>
<proteinExistence type="predicted"/>
<keyword evidence="4" id="KW-0539">Nucleus</keyword>
<dbReference type="InterPro" id="IPR017930">
    <property type="entry name" value="Myb_dom"/>
</dbReference>
<organism evidence="7 8">
    <name type="scientific">Camellia sinensis var. sinensis</name>
    <name type="common">China tea</name>
    <dbReference type="NCBI Taxonomy" id="542762"/>
    <lineage>
        <taxon>Eukaryota</taxon>
        <taxon>Viridiplantae</taxon>
        <taxon>Streptophyta</taxon>
        <taxon>Embryophyta</taxon>
        <taxon>Tracheophyta</taxon>
        <taxon>Spermatophyta</taxon>
        <taxon>Magnoliopsida</taxon>
        <taxon>eudicotyledons</taxon>
        <taxon>Gunneridae</taxon>
        <taxon>Pentapetalae</taxon>
        <taxon>asterids</taxon>
        <taxon>Ericales</taxon>
        <taxon>Theaceae</taxon>
        <taxon>Camellia</taxon>
    </lineage>
</organism>
<dbReference type="Pfam" id="PF00249">
    <property type="entry name" value="Myb_DNA-binding"/>
    <property type="match status" value="2"/>
</dbReference>
<dbReference type="PANTHER" id="PTHR47994">
    <property type="entry name" value="F14D16.11-RELATED"/>
    <property type="match status" value="1"/>
</dbReference>
<dbReference type="CDD" id="cd00167">
    <property type="entry name" value="SANT"/>
    <property type="match status" value="2"/>
</dbReference>
<evidence type="ECO:0000256" key="2">
    <source>
        <dbReference type="ARBA" id="ARBA00022737"/>
    </source>
</evidence>
<dbReference type="EMBL" id="SDRB02000829">
    <property type="protein sequence ID" value="THG22504.1"/>
    <property type="molecule type" value="Genomic_DNA"/>
</dbReference>
<reference evidence="7 8" key="1">
    <citation type="journal article" date="2018" name="Proc. Natl. Acad. Sci. U.S.A.">
        <title>Draft genome sequence of Camellia sinensis var. sinensis provides insights into the evolution of the tea genome and tea quality.</title>
        <authorList>
            <person name="Wei C."/>
            <person name="Yang H."/>
            <person name="Wang S."/>
            <person name="Zhao J."/>
            <person name="Liu C."/>
            <person name="Gao L."/>
            <person name="Xia E."/>
            <person name="Lu Y."/>
            <person name="Tai Y."/>
            <person name="She G."/>
            <person name="Sun J."/>
            <person name="Cao H."/>
            <person name="Tong W."/>
            <person name="Gao Q."/>
            <person name="Li Y."/>
            <person name="Deng W."/>
            <person name="Jiang X."/>
            <person name="Wang W."/>
            <person name="Chen Q."/>
            <person name="Zhang S."/>
            <person name="Li H."/>
            <person name="Wu J."/>
            <person name="Wang P."/>
            <person name="Li P."/>
            <person name="Shi C."/>
            <person name="Zheng F."/>
            <person name="Jian J."/>
            <person name="Huang B."/>
            <person name="Shan D."/>
            <person name="Shi M."/>
            <person name="Fang C."/>
            <person name="Yue Y."/>
            <person name="Li F."/>
            <person name="Li D."/>
            <person name="Wei S."/>
            <person name="Han B."/>
            <person name="Jiang C."/>
            <person name="Yin Y."/>
            <person name="Xia T."/>
            <person name="Zhang Z."/>
            <person name="Bennetzen J.L."/>
            <person name="Zhao S."/>
            <person name="Wan X."/>
        </authorList>
    </citation>
    <scope>NUCLEOTIDE SEQUENCE [LARGE SCALE GENOMIC DNA]</scope>
    <source>
        <strain evidence="8">cv. Shuchazao</strain>
        <tissue evidence="7">Leaf</tissue>
    </source>
</reference>
<evidence type="ECO:0000256" key="1">
    <source>
        <dbReference type="ARBA" id="ARBA00004123"/>
    </source>
</evidence>
<feature type="domain" description="Myb-like" evidence="5">
    <location>
        <begin position="10"/>
        <end position="62"/>
    </location>
</feature>
<evidence type="ECO:0000256" key="3">
    <source>
        <dbReference type="ARBA" id="ARBA00023125"/>
    </source>
</evidence>
<keyword evidence="8" id="KW-1185">Reference proteome</keyword>
<dbReference type="Gene3D" id="1.10.10.60">
    <property type="entry name" value="Homeodomain-like"/>
    <property type="match status" value="2"/>
</dbReference>
<feature type="domain" description="HTH myb-type" evidence="6">
    <location>
        <begin position="10"/>
        <end position="62"/>
    </location>
</feature>
<dbReference type="AlphaFoldDB" id="A0A4S4F0K7"/>
<name>A0A4S4F0K7_CAMSN</name>
<evidence type="ECO:0000313" key="8">
    <source>
        <dbReference type="Proteomes" id="UP000306102"/>
    </source>
</evidence>
<dbReference type="PROSITE" id="PS51294">
    <property type="entry name" value="HTH_MYB"/>
    <property type="match status" value="2"/>
</dbReference>
<dbReference type="GO" id="GO:0005634">
    <property type="term" value="C:nucleus"/>
    <property type="evidence" value="ECO:0007669"/>
    <property type="project" value="UniProtKB-SubCell"/>
</dbReference>
<evidence type="ECO:0000259" key="6">
    <source>
        <dbReference type="PROSITE" id="PS51294"/>
    </source>
</evidence>
<comment type="subcellular location">
    <subcellularLocation>
        <location evidence="1">Nucleus</location>
    </subcellularLocation>
</comment>
<dbReference type="PROSITE" id="PS50090">
    <property type="entry name" value="MYB_LIKE"/>
    <property type="match status" value="2"/>
</dbReference>
<dbReference type="FunFam" id="1.10.10.60:FF:000349">
    <property type="entry name" value="Transcription factor MYB39"/>
    <property type="match status" value="1"/>
</dbReference>
<dbReference type="Proteomes" id="UP000306102">
    <property type="component" value="Unassembled WGS sequence"/>
</dbReference>
<sequence length="338" mass="37530">MGRSPSCDEKYELKKGPWTPEEDQKLVDCIQKHGLGSWSAFPKLAGLNRCGKSCRLRWTNYLRPDIKRGKFSQEEEQTILHFHSILGNKWSAIATHLPGRTDNEIKNFWNTHLKKKLIQMGFDPMTHQPRADIFANLPHLIAMANLKDLINQPLLGADQLANLQYLQHLLQFADSSSVTSSPYSQNSITDHIDALSLWNSIPPLKQNPVLNSSYSTQVLQNQALFSIENATSSQPLHHNNPIITSLNIPVSDPQVPFCFQTPLTSGINTAMISHEDDKPPNSPWLLPSPTSSGTLPISEVSISNPGDGCSVSSYGGGGASSSCWTELFFEEPFMHEIS</sequence>
<dbReference type="InterPro" id="IPR015495">
    <property type="entry name" value="Myb_TF_plants"/>
</dbReference>
<keyword evidence="2" id="KW-0677">Repeat</keyword>
<dbReference type="GO" id="GO:0003677">
    <property type="term" value="F:DNA binding"/>
    <property type="evidence" value="ECO:0007669"/>
    <property type="project" value="UniProtKB-KW"/>
</dbReference>
<protein>
    <submittedName>
        <fullName evidence="7">Uncharacterized protein</fullName>
    </submittedName>
</protein>
<accession>A0A4S4F0K7</accession>
<dbReference type="FunFam" id="1.10.10.60:FF:000001">
    <property type="entry name" value="MYB-related transcription factor"/>
    <property type="match status" value="1"/>
</dbReference>
<evidence type="ECO:0000259" key="5">
    <source>
        <dbReference type="PROSITE" id="PS50090"/>
    </source>
</evidence>
<dbReference type="InterPro" id="IPR001005">
    <property type="entry name" value="SANT/Myb"/>
</dbReference>
<evidence type="ECO:0000256" key="4">
    <source>
        <dbReference type="ARBA" id="ARBA00023242"/>
    </source>
</evidence>
<evidence type="ECO:0000313" key="7">
    <source>
        <dbReference type="EMBL" id="THG22504.1"/>
    </source>
</evidence>
<comment type="caution">
    <text evidence="7">The sequence shown here is derived from an EMBL/GenBank/DDBJ whole genome shotgun (WGS) entry which is preliminary data.</text>
</comment>
<dbReference type="SUPFAM" id="SSF46689">
    <property type="entry name" value="Homeodomain-like"/>
    <property type="match status" value="1"/>
</dbReference>
<dbReference type="InterPro" id="IPR009057">
    <property type="entry name" value="Homeodomain-like_sf"/>
</dbReference>